<dbReference type="AlphaFoldDB" id="A0A9P7U9I0"/>
<dbReference type="Proteomes" id="UP000699042">
    <property type="component" value="Unassembled WGS sequence"/>
</dbReference>
<feature type="region of interest" description="Disordered" evidence="1">
    <location>
        <begin position="1"/>
        <end position="28"/>
    </location>
</feature>
<name>A0A9P7U9I0_9PEZI</name>
<organism evidence="2 3">
    <name type="scientific">Colletotrichum scovillei</name>
    <dbReference type="NCBI Taxonomy" id="1209932"/>
    <lineage>
        <taxon>Eukaryota</taxon>
        <taxon>Fungi</taxon>
        <taxon>Dikarya</taxon>
        <taxon>Ascomycota</taxon>
        <taxon>Pezizomycotina</taxon>
        <taxon>Sordariomycetes</taxon>
        <taxon>Hypocreomycetidae</taxon>
        <taxon>Glomerellales</taxon>
        <taxon>Glomerellaceae</taxon>
        <taxon>Colletotrichum</taxon>
        <taxon>Colletotrichum acutatum species complex</taxon>
    </lineage>
</organism>
<evidence type="ECO:0000256" key="1">
    <source>
        <dbReference type="SAM" id="MobiDB-lite"/>
    </source>
</evidence>
<sequence>MWCPSPQGPTPEPTAKTEQVSLIKKQPRKKQKLHLLAASREPGSEDWIQTMFQFRALHCWTPEQ</sequence>
<proteinExistence type="predicted"/>
<reference evidence="2" key="1">
    <citation type="submission" date="2021-05" db="EMBL/GenBank/DDBJ databases">
        <title>Comparative genomics of three Colletotrichum scovillei strains and genetic complementation revealed genes involved fungal growth and virulence on chili pepper.</title>
        <authorList>
            <person name="Hsieh D.-K."/>
            <person name="Chuang S.-C."/>
            <person name="Chen C.-Y."/>
            <person name="Chao Y.-T."/>
            <person name="Lu M.-Y.J."/>
            <person name="Lee M.-H."/>
            <person name="Shih M.-C."/>
        </authorList>
    </citation>
    <scope>NUCLEOTIDE SEQUENCE</scope>
    <source>
        <strain evidence="2">Coll-153</strain>
    </source>
</reference>
<evidence type="ECO:0000313" key="2">
    <source>
        <dbReference type="EMBL" id="KAG7045550.1"/>
    </source>
</evidence>
<evidence type="ECO:0000313" key="3">
    <source>
        <dbReference type="Proteomes" id="UP000699042"/>
    </source>
</evidence>
<dbReference type="EMBL" id="JAESDN010000009">
    <property type="protein sequence ID" value="KAG7045550.1"/>
    <property type="molecule type" value="Genomic_DNA"/>
</dbReference>
<protein>
    <submittedName>
        <fullName evidence="2">Uncharacterized protein</fullName>
    </submittedName>
</protein>
<comment type="caution">
    <text evidence="2">The sequence shown here is derived from an EMBL/GenBank/DDBJ whole genome shotgun (WGS) entry which is preliminary data.</text>
</comment>
<keyword evidence="3" id="KW-1185">Reference proteome</keyword>
<accession>A0A9P7U9I0</accession>
<gene>
    <name evidence="2" type="ORF">JMJ77_009631</name>
</gene>
<feature type="compositionally biased region" description="Pro residues" evidence="1">
    <location>
        <begin position="1"/>
        <end position="12"/>
    </location>
</feature>